<dbReference type="Proteomes" id="UP000308600">
    <property type="component" value="Unassembled WGS sequence"/>
</dbReference>
<proteinExistence type="predicted"/>
<sequence length="460" mass="52069">MSTLLCLPMELLTVIVDACLCLGVERQRLALVCDMFRQLVRRSAYPYTTQVIENVTVPFIEGADKWFKRALSLPLALTIRRLPIESDSMASKVALQKFISDYGGQIQALSIGSGSPIPVLNFLSAASETFTSLEDLCFQIMPNQLLADHILFPLGQFPSLRILRVVLQWQLCTLDIQSGVEKLQHLDLMGRCLTRDIVNDILPLCLALRSAKIFLSLWDERSMPAERTRYRLGHLVELEITADVACHDIHINGTFPALRRLFLRESIDDPTTRAYTRTTPLFLESLPSLVTVQLEVGKRCSTRLGTLLSHFPDIRHLYVRVGRGQWNEEQAVLSALKRRTVCPRLERLAVFGLPRGVVNESVEDTVVSEVLLSVLKQHPRLSSVWVRGKVVSVDLPTRPWVNNYMQSTQSRWNAGTSAAEWVLRMWPDANDEWGLDVWGFASRTARVHDGFVKYWDVASS</sequence>
<gene>
    <name evidence="1" type="ORF">BDN72DRAFT_901257</name>
</gene>
<evidence type="ECO:0000313" key="2">
    <source>
        <dbReference type="Proteomes" id="UP000308600"/>
    </source>
</evidence>
<keyword evidence="2" id="KW-1185">Reference proteome</keyword>
<protein>
    <submittedName>
        <fullName evidence="1">Uncharacterized protein</fullName>
    </submittedName>
</protein>
<accession>A0ACD3AGL9</accession>
<organism evidence="1 2">
    <name type="scientific">Pluteus cervinus</name>
    <dbReference type="NCBI Taxonomy" id="181527"/>
    <lineage>
        <taxon>Eukaryota</taxon>
        <taxon>Fungi</taxon>
        <taxon>Dikarya</taxon>
        <taxon>Basidiomycota</taxon>
        <taxon>Agaricomycotina</taxon>
        <taxon>Agaricomycetes</taxon>
        <taxon>Agaricomycetidae</taxon>
        <taxon>Agaricales</taxon>
        <taxon>Pluteineae</taxon>
        <taxon>Pluteaceae</taxon>
        <taxon>Pluteus</taxon>
    </lineage>
</organism>
<reference evidence="1 2" key="1">
    <citation type="journal article" date="2019" name="Nat. Ecol. Evol.">
        <title>Megaphylogeny resolves global patterns of mushroom evolution.</title>
        <authorList>
            <person name="Varga T."/>
            <person name="Krizsan K."/>
            <person name="Foldi C."/>
            <person name="Dima B."/>
            <person name="Sanchez-Garcia M."/>
            <person name="Sanchez-Ramirez S."/>
            <person name="Szollosi G.J."/>
            <person name="Szarkandi J.G."/>
            <person name="Papp V."/>
            <person name="Albert L."/>
            <person name="Andreopoulos W."/>
            <person name="Angelini C."/>
            <person name="Antonin V."/>
            <person name="Barry K.W."/>
            <person name="Bougher N.L."/>
            <person name="Buchanan P."/>
            <person name="Buyck B."/>
            <person name="Bense V."/>
            <person name="Catcheside P."/>
            <person name="Chovatia M."/>
            <person name="Cooper J."/>
            <person name="Damon W."/>
            <person name="Desjardin D."/>
            <person name="Finy P."/>
            <person name="Geml J."/>
            <person name="Haridas S."/>
            <person name="Hughes K."/>
            <person name="Justo A."/>
            <person name="Karasinski D."/>
            <person name="Kautmanova I."/>
            <person name="Kiss B."/>
            <person name="Kocsube S."/>
            <person name="Kotiranta H."/>
            <person name="LaButti K.M."/>
            <person name="Lechner B.E."/>
            <person name="Liimatainen K."/>
            <person name="Lipzen A."/>
            <person name="Lukacs Z."/>
            <person name="Mihaltcheva S."/>
            <person name="Morgado L.N."/>
            <person name="Niskanen T."/>
            <person name="Noordeloos M.E."/>
            <person name="Ohm R.A."/>
            <person name="Ortiz-Santana B."/>
            <person name="Ovrebo C."/>
            <person name="Racz N."/>
            <person name="Riley R."/>
            <person name="Savchenko A."/>
            <person name="Shiryaev A."/>
            <person name="Soop K."/>
            <person name="Spirin V."/>
            <person name="Szebenyi C."/>
            <person name="Tomsovsky M."/>
            <person name="Tulloss R.E."/>
            <person name="Uehling J."/>
            <person name="Grigoriev I.V."/>
            <person name="Vagvolgyi C."/>
            <person name="Papp T."/>
            <person name="Martin F.M."/>
            <person name="Miettinen O."/>
            <person name="Hibbett D.S."/>
            <person name="Nagy L.G."/>
        </authorList>
    </citation>
    <scope>NUCLEOTIDE SEQUENCE [LARGE SCALE GENOMIC DNA]</scope>
    <source>
        <strain evidence="1 2">NL-1719</strain>
    </source>
</reference>
<dbReference type="EMBL" id="ML208460">
    <property type="protein sequence ID" value="TFK64813.1"/>
    <property type="molecule type" value="Genomic_DNA"/>
</dbReference>
<name>A0ACD3AGL9_9AGAR</name>
<evidence type="ECO:0000313" key="1">
    <source>
        <dbReference type="EMBL" id="TFK64813.1"/>
    </source>
</evidence>